<dbReference type="GO" id="GO:0003677">
    <property type="term" value="F:DNA binding"/>
    <property type="evidence" value="ECO:0007669"/>
    <property type="project" value="UniProtKB-KW"/>
</dbReference>
<dbReference type="InterPro" id="IPR015927">
    <property type="entry name" value="Peptidase_S24_S26A/B/C"/>
</dbReference>
<organism evidence="5 6">
    <name type="scientific">Pseudomonas frederiksbergensis</name>
    <dbReference type="NCBI Taxonomy" id="104087"/>
    <lineage>
        <taxon>Bacteria</taxon>
        <taxon>Pseudomonadati</taxon>
        <taxon>Pseudomonadota</taxon>
        <taxon>Gammaproteobacteria</taxon>
        <taxon>Pseudomonadales</taxon>
        <taxon>Pseudomonadaceae</taxon>
        <taxon>Pseudomonas</taxon>
    </lineage>
</organism>
<name>A0A423KIC1_9PSED</name>
<sequence>MTIAVRLRTKMLEKDLSENELGRRSGVPQPTIHRILNGDSSTPRKATLEKLARALSVTPEWLLFGPAHGNVLSVAQPYKEAKEYPLISWVAAGVWTESCDNGQPYERIASDVNAGPNGYWLEVQGDSMTPVQGNGFTPGMRVLIKPEGFDLVSGKFYIARLRTDGEKTLKQYVRDAGVEYLKPLNPDYQMLVMDDSVEIIGRVVDVKYPSSFL</sequence>
<keyword evidence="1" id="KW-0805">Transcription regulation</keyword>
<dbReference type="Pfam" id="PF00717">
    <property type="entry name" value="Peptidase_S24"/>
    <property type="match status" value="1"/>
</dbReference>
<feature type="domain" description="HTH cro/C1-type" evidence="4">
    <location>
        <begin position="7"/>
        <end position="62"/>
    </location>
</feature>
<dbReference type="CDD" id="cd00093">
    <property type="entry name" value="HTH_XRE"/>
    <property type="match status" value="1"/>
</dbReference>
<protein>
    <recommendedName>
        <fullName evidence="4">HTH cro/C1-type domain-containing protein</fullName>
    </recommendedName>
</protein>
<accession>A0A423KIC1</accession>
<keyword evidence="3" id="KW-0804">Transcription</keyword>
<dbReference type="PANTHER" id="PTHR40661:SF1">
    <property type="entry name" value="HTH CRO_C1-TYPE DOMAIN-CONTAINING PROTEIN"/>
    <property type="match status" value="1"/>
</dbReference>
<dbReference type="SUPFAM" id="SSF47413">
    <property type="entry name" value="lambda repressor-like DNA-binding domains"/>
    <property type="match status" value="1"/>
</dbReference>
<dbReference type="InterPro" id="IPR001387">
    <property type="entry name" value="Cro/C1-type_HTH"/>
</dbReference>
<evidence type="ECO:0000256" key="2">
    <source>
        <dbReference type="ARBA" id="ARBA00023125"/>
    </source>
</evidence>
<keyword evidence="2" id="KW-0238">DNA-binding</keyword>
<dbReference type="PROSITE" id="PS50943">
    <property type="entry name" value="HTH_CROC1"/>
    <property type="match status" value="1"/>
</dbReference>
<dbReference type="InterPro" id="IPR039418">
    <property type="entry name" value="LexA-like"/>
</dbReference>
<dbReference type="SUPFAM" id="SSF51306">
    <property type="entry name" value="LexA/Signal peptidase"/>
    <property type="match status" value="1"/>
</dbReference>
<dbReference type="SMART" id="SM00530">
    <property type="entry name" value="HTH_XRE"/>
    <property type="match status" value="1"/>
</dbReference>
<dbReference type="InterPro" id="IPR036286">
    <property type="entry name" value="LexA/Signal_pep-like_sf"/>
</dbReference>
<dbReference type="EMBL" id="MOBQ01000002">
    <property type="protein sequence ID" value="RON52903.1"/>
    <property type="molecule type" value="Genomic_DNA"/>
</dbReference>
<evidence type="ECO:0000256" key="1">
    <source>
        <dbReference type="ARBA" id="ARBA00023015"/>
    </source>
</evidence>
<comment type="caution">
    <text evidence="5">The sequence shown here is derived from an EMBL/GenBank/DDBJ whole genome shotgun (WGS) entry which is preliminary data.</text>
</comment>
<dbReference type="RefSeq" id="WP_259741069.1">
    <property type="nucleotide sequence ID" value="NZ_MOBQ01000002.1"/>
</dbReference>
<proteinExistence type="predicted"/>
<dbReference type="InterPro" id="IPR010982">
    <property type="entry name" value="Lambda_DNA-bd_dom_sf"/>
</dbReference>
<evidence type="ECO:0000259" key="4">
    <source>
        <dbReference type="PROSITE" id="PS50943"/>
    </source>
</evidence>
<dbReference type="Gene3D" id="2.10.109.10">
    <property type="entry name" value="Umud Fragment, subunit A"/>
    <property type="match status" value="1"/>
</dbReference>
<dbReference type="CDD" id="cd06529">
    <property type="entry name" value="S24_LexA-like"/>
    <property type="match status" value="1"/>
</dbReference>
<dbReference type="Gene3D" id="1.10.260.40">
    <property type="entry name" value="lambda repressor-like DNA-binding domains"/>
    <property type="match status" value="1"/>
</dbReference>
<reference evidence="5 6" key="1">
    <citation type="submission" date="2016-10" db="EMBL/GenBank/DDBJ databases">
        <title>Comparative genome analysis of multiple Pseudomonas spp. focuses on biocontrol and plant growth promoting traits.</title>
        <authorList>
            <person name="Tao X.-Y."/>
            <person name="Taylor C.G."/>
        </authorList>
    </citation>
    <scope>NUCLEOTIDE SEQUENCE [LARGE SCALE GENOMIC DNA]</scope>
    <source>
        <strain evidence="5 6">37A10</strain>
    </source>
</reference>
<dbReference type="AlphaFoldDB" id="A0A423KIC1"/>
<evidence type="ECO:0000313" key="6">
    <source>
        <dbReference type="Proteomes" id="UP000285349"/>
    </source>
</evidence>
<dbReference type="PANTHER" id="PTHR40661">
    <property type="match status" value="1"/>
</dbReference>
<evidence type="ECO:0000313" key="5">
    <source>
        <dbReference type="EMBL" id="RON52903.1"/>
    </source>
</evidence>
<dbReference type="Pfam" id="PF01381">
    <property type="entry name" value="HTH_3"/>
    <property type="match status" value="1"/>
</dbReference>
<evidence type="ECO:0000256" key="3">
    <source>
        <dbReference type="ARBA" id="ARBA00023163"/>
    </source>
</evidence>
<dbReference type="Proteomes" id="UP000285349">
    <property type="component" value="Unassembled WGS sequence"/>
</dbReference>
<gene>
    <name evidence="5" type="ORF">BK666_02045</name>
</gene>